<keyword evidence="9" id="KW-0732">Signal</keyword>
<feature type="transmembrane region" description="Helical" evidence="8">
    <location>
        <begin position="147"/>
        <end position="166"/>
    </location>
</feature>
<dbReference type="InParanoid" id="H2XNS0"/>
<dbReference type="GO" id="GO:0016020">
    <property type="term" value="C:membrane"/>
    <property type="evidence" value="ECO:0007669"/>
    <property type="project" value="UniProtKB-SubCell"/>
</dbReference>
<protein>
    <recommendedName>
        <fullName evidence="10">G-protein coupled receptors family 1 profile domain-containing protein</fullName>
    </recommendedName>
</protein>
<dbReference type="Gene3D" id="1.20.1070.10">
    <property type="entry name" value="Rhodopsin 7-helix transmembrane proteins"/>
    <property type="match status" value="1"/>
</dbReference>
<dbReference type="InterPro" id="IPR050119">
    <property type="entry name" value="CCR1-9-like"/>
</dbReference>
<evidence type="ECO:0000256" key="6">
    <source>
        <dbReference type="ARBA" id="ARBA00023170"/>
    </source>
</evidence>
<accession>H2XNS0</accession>
<dbReference type="AlphaFoldDB" id="H2XNS0"/>
<dbReference type="PANTHER" id="PTHR10489">
    <property type="entry name" value="CELL ADHESION MOLECULE"/>
    <property type="match status" value="1"/>
</dbReference>
<name>H2XNS0_CIOIN</name>
<evidence type="ECO:0000256" key="3">
    <source>
        <dbReference type="ARBA" id="ARBA00022989"/>
    </source>
</evidence>
<feature type="chain" id="PRO_5003577698" description="G-protein coupled receptors family 1 profile domain-containing protein" evidence="9">
    <location>
        <begin position="22"/>
        <end position="272"/>
    </location>
</feature>
<feature type="transmembrane region" description="Helical" evidence="8">
    <location>
        <begin position="103"/>
        <end position="127"/>
    </location>
</feature>
<evidence type="ECO:0000256" key="9">
    <source>
        <dbReference type="SAM" id="SignalP"/>
    </source>
</evidence>
<comment type="subcellular location">
    <subcellularLocation>
        <location evidence="1">Membrane</location>
        <topology evidence="1">Multi-pass membrane protein</topology>
    </subcellularLocation>
</comment>
<proteinExistence type="predicted"/>
<evidence type="ECO:0000256" key="4">
    <source>
        <dbReference type="ARBA" id="ARBA00023040"/>
    </source>
</evidence>
<keyword evidence="7" id="KW-0807">Transducer</keyword>
<evidence type="ECO:0000256" key="5">
    <source>
        <dbReference type="ARBA" id="ARBA00023136"/>
    </source>
</evidence>
<dbReference type="SUPFAM" id="SSF81321">
    <property type="entry name" value="Family A G protein-coupled receptor-like"/>
    <property type="match status" value="1"/>
</dbReference>
<dbReference type="Proteomes" id="UP000008144">
    <property type="component" value="Chromosome 3"/>
</dbReference>
<dbReference type="InterPro" id="IPR000276">
    <property type="entry name" value="GPCR_Rhodpsn"/>
</dbReference>
<feature type="transmembrane region" description="Helical" evidence="8">
    <location>
        <begin position="67"/>
        <end position="91"/>
    </location>
</feature>
<dbReference type="Pfam" id="PF00001">
    <property type="entry name" value="7tm_1"/>
    <property type="match status" value="1"/>
</dbReference>
<keyword evidence="6" id="KW-0675">Receptor</keyword>
<dbReference type="InterPro" id="IPR017452">
    <property type="entry name" value="GPCR_Rhodpsn_7TM"/>
</dbReference>
<evidence type="ECO:0000256" key="7">
    <source>
        <dbReference type="ARBA" id="ARBA00023224"/>
    </source>
</evidence>
<dbReference type="EMBL" id="EAAA01001795">
    <property type="status" value="NOT_ANNOTATED_CDS"/>
    <property type="molecule type" value="Genomic_DNA"/>
</dbReference>
<reference evidence="11" key="4">
    <citation type="submission" date="2025-09" db="UniProtKB">
        <authorList>
            <consortium name="Ensembl"/>
        </authorList>
    </citation>
    <scope>IDENTIFICATION</scope>
</reference>
<dbReference type="GO" id="GO:0004930">
    <property type="term" value="F:G protein-coupled receptor activity"/>
    <property type="evidence" value="ECO:0007669"/>
    <property type="project" value="UniProtKB-KW"/>
</dbReference>
<evidence type="ECO:0000313" key="11">
    <source>
        <dbReference type="Ensembl" id="ENSCINP00000031303.1"/>
    </source>
</evidence>
<dbReference type="PROSITE" id="PS50262">
    <property type="entry name" value="G_PROTEIN_RECEP_F1_2"/>
    <property type="match status" value="1"/>
</dbReference>
<organism evidence="11 12">
    <name type="scientific">Ciona intestinalis</name>
    <name type="common">Transparent sea squirt</name>
    <name type="synonym">Ascidia intestinalis</name>
    <dbReference type="NCBI Taxonomy" id="7719"/>
    <lineage>
        <taxon>Eukaryota</taxon>
        <taxon>Metazoa</taxon>
        <taxon>Chordata</taxon>
        <taxon>Tunicata</taxon>
        <taxon>Ascidiacea</taxon>
        <taxon>Phlebobranchia</taxon>
        <taxon>Cionidae</taxon>
        <taxon>Ciona</taxon>
    </lineage>
</organism>
<evidence type="ECO:0000256" key="2">
    <source>
        <dbReference type="ARBA" id="ARBA00022692"/>
    </source>
</evidence>
<feature type="transmembrane region" description="Helical" evidence="8">
    <location>
        <begin position="178"/>
        <end position="203"/>
    </location>
</feature>
<sequence>MWRQRSHTMLLVLFFVYNVNAQLGEPSLTEDDGEYAYFEYDYKEDYNQLSDAIDKELMKMDVSPRTIVISIIYCVIVVAGLVLNVVGLVMTQRCTVIQYSQKLFMQNLCISSLLLVTSLAFSAQYRALRDWRLGSITCKLVNCLKTLSMFCQCYFAVAVAADYVVMRKRPGIGNIRRTVIEILTVGFGWMLAAGFSVPMLVFAETDAIGADRHMCTLFPWYKTSTVVEETELYDVYELSGDEEKFDDSLQPQCKDLNNEPYRVWVICSFALA</sequence>
<keyword evidence="3 8" id="KW-1133">Transmembrane helix</keyword>
<evidence type="ECO:0000259" key="10">
    <source>
        <dbReference type="PROSITE" id="PS50262"/>
    </source>
</evidence>
<keyword evidence="2 8" id="KW-0812">Transmembrane</keyword>
<dbReference type="OMA" id="FMQNLCI"/>
<evidence type="ECO:0000313" key="12">
    <source>
        <dbReference type="Proteomes" id="UP000008144"/>
    </source>
</evidence>
<feature type="signal peptide" evidence="9">
    <location>
        <begin position="1"/>
        <end position="21"/>
    </location>
</feature>
<keyword evidence="4" id="KW-0297">G-protein coupled receptor</keyword>
<reference evidence="12" key="1">
    <citation type="journal article" date="2002" name="Science">
        <title>The draft genome of Ciona intestinalis: insights into chordate and vertebrate origins.</title>
        <authorList>
            <person name="Dehal P."/>
            <person name="Satou Y."/>
            <person name="Campbell R.K."/>
            <person name="Chapman J."/>
            <person name="Degnan B."/>
            <person name="De Tomaso A."/>
            <person name="Davidson B."/>
            <person name="Di Gregorio A."/>
            <person name="Gelpke M."/>
            <person name="Goodstein D.M."/>
            <person name="Harafuji N."/>
            <person name="Hastings K.E."/>
            <person name="Ho I."/>
            <person name="Hotta K."/>
            <person name="Huang W."/>
            <person name="Kawashima T."/>
            <person name="Lemaire P."/>
            <person name="Martinez D."/>
            <person name="Meinertzhagen I.A."/>
            <person name="Necula S."/>
            <person name="Nonaka M."/>
            <person name="Putnam N."/>
            <person name="Rash S."/>
            <person name="Saiga H."/>
            <person name="Satake M."/>
            <person name="Terry A."/>
            <person name="Yamada L."/>
            <person name="Wang H.G."/>
            <person name="Awazu S."/>
            <person name="Azumi K."/>
            <person name="Boore J."/>
            <person name="Branno M."/>
            <person name="Chin-Bow S."/>
            <person name="DeSantis R."/>
            <person name="Doyle S."/>
            <person name="Francino P."/>
            <person name="Keys D.N."/>
            <person name="Haga S."/>
            <person name="Hayashi H."/>
            <person name="Hino K."/>
            <person name="Imai K.S."/>
            <person name="Inaba K."/>
            <person name="Kano S."/>
            <person name="Kobayashi K."/>
            <person name="Kobayashi M."/>
            <person name="Lee B.I."/>
            <person name="Makabe K.W."/>
            <person name="Manohar C."/>
            <person name="Matassi G."/>
            <person name="Medina M."/>
            <person name="Mochizuki Y."/>
            <person name="Mount S."/>
            <person name="Morishita T."/>
            <person name="Miura S."/>
            <person name="Nakayama A."/>
            <person name="Nishizaka S."/>
            <person name="Nomoto H."/>
            <person name="Ohta F."/>
            <person name="Oishi K."/>
            <person name="Rigoutsos I."/>
            <person name="Sano M."/>
            <person name="Sasaki A."/>
            <person name="Sasakura Y."/>
            <person name="Shoguchi E."/>
            <person name="Shin-i T."/>
            <person name="Spagnuolo A."/>
            <person name="Stainier D."/>
            <person name="Suzuki M.M."/>
            <person name="Tassy O."/>
            <person name="Takatori N."/>
            <person name="Tokuoka M."/>
            <person name="Yagi K."/>
            <person name="Yoshizaki F."/>
            <person name="Wada S."/>
            <person name="Zhang C."/>
            <person name="Hyatt P.D."/>
            <person name="Larimer F."/>
            <person name="Detter C."/>
            <person name="Doggett N."/>
            <person name="Glavina T."/>
            <person name="Hawkins T."/>
            <person name="Richardson P."/>
            <person name="Lucas S."/>
            <person name="Kohara Y."/>
            <person name="Levine M."/>
            <person name="Satoh N."/>
            <person name="Rokhsar D.S."/>
        </authorList>
    </citation>
    <scope>NUCLEOTIDE SEQUENCE [LARGE SCALE GENOMIC DNA]</scope>
</reference>
<evidence type="ECO:0000256" key="1">
    <source>
        <dbReference type="ARBA" id="ARBA00004141"/>
    </source>
</evidence>
<reference evidence="11" key="3">
    <citation type="submission" date="2025-08" db="UniProtKB">
        <authorList>
            <consortium name="Ensembl"/>
        </authorList>
    </citation>
    <scope>IDENTIFICATION</scope>
</reference>
<feature type="domain" description="G-protein coupled receptors family 1 profile" evidence="10">
    <location>
        <begin position="83"/>
        <end position="272"/>
    </location>
</feature>
<dbReference type="GeneTree" id="ENSGT00940000157017"/>
<dbReference type="Ensembl" id="ENSCINT00000030969.1">
    <property type="protein sequence ID" value="ENSCINP00000031303.1"/>
    <property type="gene ID" value="ENSCING00000021851.1"/>
</dbReference>
<keyword evidence="5 8" id="KW-0472">Membrane</keyword>
<evidence type="ECO:0000256" key="8">
    <source>
        <dbReference type="SAM" id="Phobius"/>
    </source>
</evidence>
<keyword evidence="12" id="KW-1185">Reference proteome</keyword>
<reference evidence="11" key="2">
    <citation type="journal article" date="2008" name="Genome Biol.">
        <title>Improved genome assembly and evidence-based global gene model set for the chordate Ciona intestinalis: new insight into intron and operon populations.</title>
        <authorList>
            <person name="Satou Y."/>
            <person name="Mineta K."/>
            <person name="Ogasawara M."/>
            <person name="Sasakura Y."/>
            <person name="Shoguchi E."/>
            <person name="Ueno K."/>
            <person name="Yamada L."/>
            <person name="Matsumoto J."/>
            <person name="Wasserscheid J."/>
            <person name="Dewar K."/>
            <person name="Wiley G.B."/>
            <person name="Macmil S.L."/>
            <person name="Roe B.A."/>
            <person name="Zeller R.W."/>
            <person name="Hastings K.E."/>
            <person name="Lemaire P."/>
            <person name="Lindquist E."/>
            <person name="Endo T."/>
            <person name="Hotta K."/>
            <person name="Inaba K."/>
        </authorList>
    </citation>
    <scope>NUCLEOTIDE SEQUENCE [LARGE SCALE GENOMIC DNA]</scope>
    <source>
        <strain evidence="11">wild type</strain>
    </source>
</reference>
<dbReference type="PANTHER" id="PTHR10489:SF932">
    <property type="entry name" value="G-PROTEIN COUPLED RECEPTORS FAMILY 1 PROFILE DOMAIN-CONTAINING PROTEIN"/>
    <property type="match status" value="1"/>
</dbReference>
<dbReference type="HOGENOM" id="CLU_089522_0_0_1"/>